<evidence type="ECO:0000256" key="11">
    <source>
        <dbReference type="ARBA" id="ARBA00049558"/>
    </source>
</evidence>
<dbReference type="OrthoDB" id="9795347at2"/>
<dbReference type="Pfam" id="PF00383">
    <property type="entry name" value="dCMP_cyt_deam_1"/>
    <property type="match status" value="1"/>
</dbReference>
<comment type="catalytic activity">
    <reaction evidence="10 15">
        <text>2'-deoxycytidine + H2O + H(+) = 2'-deoxyuridine + NH4(+)</text>
        <dbReference type="Rhea" id="RHEA:13433"/>
        <dbReference type="ChEBI" id="CHEBI:15377"/>
        <dbReference type="ChEBI" id="CHEBI:15378"/>
        <dbReference type="ChEBI" id="CHEBI:15698"/>
        <dbReference type="ChEBI" id="CHEBI:16450"/>
        <dbReference type="ChEBI" id="CHEBI:28938"/>
        <dbReference type="EC" id="3.5.4.5"/>
    </reaction>
</comment>
<dbReference type="NCBIfam" id="TIGR01354">
    <property type="entry name" value="cyt_deam_tetra"/>
    <property type="match status" value="1"/>
</dbReference>
<dbReference type="GO" id="GO:0005829">
    <property type="term" value="C:cytosol"/>
    <property type="evidence" value="ECO:0007669"/>
    <property type="project" value="TreeGrafter"/>
</dbReference>
<dbReference type="InterPro" id="IPR050202">
    <property type="entry name" value="Cyt/Deoxycyt_deaminase"/>
</dbReference>
<evidence type="ECO:0000256" key="9">
    <source>
        <dbReference type="ARBA" id="ARBA00032005"/>
    </source>
</evidence>
<evidence type="ECO:0000256" key="7">
    <source>
        <dbReference type="ARBA" id="ARBA00022801"/>
    </source>
</evidence>
<dbReference type="PANTHER" id="PTHR11644:SF2">
    <property type="entry name" value="CYTIDINE DEAMINASE"/>
    <property type="match status" value="1"/>
</dbReference>
<evidence type="ECO:0000256" key="12">
    <source>
        <dbReference type="PIRSR" id="PIRSR606262-1"/>
    </source>
</evidence>
<proteinExistence type="inferred from homology"/>
<protein>
    <recommendedName>
        <fullName evidence="5 15">Cytidine deaminase</fullName>
        <ecNumber evidence="4 15">3.5.4.5</ecNumber>
    </recommendedName>
    <alternativeName>
        <fullName evidence="9 15">Cytidine aminohydrolase</fullName>
    </alternativeName>
</protein>
<dbReference type="InterPro" id="IPR006262">
    <property type="entry name" value="Cyt_deam_tetra"/>
</dbReference>
<evidence type="ECO:0000256" key="14">
    <source>
        <dbReference type="PIRSR" id="PIRSR606262-3"/>
    </source>
</evidence>
<evidence type="ECO:0000259" key="16">
    <source>
        <dbReference type="PROSITE" id="PS51747"/>
    </source>
</evidence>
<sequence length="142" mass="15265">MTKKTENDVPAHLKQQAKLASTRAYAPFSNFPVGAALELTNGEIITGCNVENSSYGLSNCAERTAIFTAIAQGYKGSDIRSVTIYIPGSEAVAPCGACRQVLAEFLASDTPVFSTSDGQERQWSIGELLPDAFSFNLETHRN</sequence>
<reference evidence="17 18" key="1">
    <citation type="submission" date="2014-06" db="EMBL/GenBank/DDBJ databases">
        <title>The draft genome sequence of Idiomarina salinarum ISL-52.</title>
        <authorList>
            <person name="Du J."/>
            <person name="Shao Z."/>
        </authorList>
    </citation>
    <scope>NUCLEOTIDE SEQUENCE [LARGE SCALE GENOMIC DNA]</scope>
    <source>
        <strain evidence="17 18">ISL-52</strain>
    </source>
</reference>
<dbReference type="SUPFAM" id="SSF53927">
    <property type="entry name" value="Cytidine deaminase-like"/>
    <property type="match status" value="1"/>
</dbReference>
<keyword evidence="6 14" id="KW-0479">Metal-binding</keyword>
<comment type="catalytic activity">
    <reaction evidence="11 15">
        <text>cytidine + H2O + H(+) = uridine + NH4(+)</text>
        <dbReference type="Rhea" id="RHEA:16069"/>
        <dbReference type="ChEBI" id="CHEBI:15377"/>
        <dbReference type="ChEBI" id="CHEBI:15378"/>
        <dbReference type="ChEBI" id="CHEBI:16704"/>
        <dbReference type="ChEBI" id="CHEBI:17562"/>
        <dbReference type="ChEBI" id="CHEBI:28938"/>
        <dbReference type="EC" id="3.5.4.5"/>
    </reaction>
</comment>
<evidence type="ECO:0000256" key="10">
    <source>
        <dbReference type="ARBA" id="ARBA00049252"/>
    </source>
</evidence>
<feature type="binding site" evidence="13">
    <location>
        <begin position="49"/>
        <end position="55"/>
    </location>
    <ligand>
        <name>substrate</name>
    </ligand>
</feature>
<evidence type="ECO:0000313" key="18">
    <source>
        <dbReference type="Proteomes" id="UP000054363"/>
    </source>
</evidence>
<dbReference type="GO" id="GO:0055086">
    <property type="term" value="P:nucleobase-containing small molecule metabolic process"/>
    <property type="evidence" value="ECO:0007669"/>
    <property type="project" value="UniProtKB-ARBA"/>
</dbReference>
<evidence type="ECO:0000313" key="17">
    <source>
        <dbReference type="EMBL" id="KFZ30141.1"/>
    </source>
</evidence>
<feature type="binding site" evidence="14">
    <location>
        <position position="98"/>
    </location>
    <ligand>
        <name>Zn(2+)</name>
        <dbReference type="ChEBI" id="CHEBI:29105"/>
        <note>catalytic</note>
    </ligand>
</feature>
<dbReference type="eggNOG" id="COG0295">
    <property type="taxonomic scope" value="Bacteria"/>
</dbReference>
<comment type="cofactor">
    <cofactor evidence="1 14 15">
        <name>Zn(2+)</name>
        <dbReference type="ChEBI" id="CHEBI:29105"/>
    </cofactor>
</comment>
<dbReference type="InterPro" id="IPR002125">
    <property type="entry name" value="CMP_dCMP_dom"/>
</dbReference>
<dbReference type="InterPro" id="IPR016192">
    <property type="entry name" value="APOBEC/CMP_deaminase_Zn-bd"/>
</dbReference>
<dbReference type="PROSITE" id="PS51747">
    <property type="entry name" value="CYT_DCMP_DEAMINASES_2"/>
    <property type="match status" value="1"/>
</dbReference>
<gene>
    <name evidence="17" type="ORF">IDSA_11865</name>
</gene>
<evidence type="ECO:0000256" key="3">
    <source>
        <dbReference type="ARBA" id="ARBA00006576"/>
    </source>
</evidence>
<comment type="caution">
    <text evidence="17">The sequence shown here is derived from an EMBL/GenBank/DDBJ whole genome shotgun (WGS) entry which is preliminary data.</text>
</comment>
<dbReference type="InterPro" id="IPR016193">
    <property type="entry name" value="Cytidine_deaminase-like"/>
</dbReference>
<dbReference type="EC" id="3.5.4.5" evidence="4 15"/>
<dbReference type="FunFam" id="3.40.140.10:FF:000008">
    <property type="entry name" value="Cytidine deaminase"/>
    <property type="match status" value="1"/>
</dbReference>
<evidence type="ECO:0000256" key="13">
    <source>
        <dbReference type="PIRSR" id="PIRSR606262-2"/>
    </source>
</evidence>
<dbReference type="GO" id="GO:0042802">
    <property type="term" value="F:identical protein binding"/>
    <property type="evidence" value="ECO:0007669"/>
    <property type="project" value="UniProtKB-ARBA"/>
</dbReference>
<comment type="similarity">
    <text evidence="3 15">Belongs to the cytidine and deoxycytidylate deaminase family.</text>
</comment>
<evidence type="ECO:0000256" key="1">
    <source>
        <dbReference type="ARBA" id="ARBA00001947"/>
    </source>
</evidence>
<dbReference type="GO" id="GO:0008270">
    <property type="term" value="F:zinc ion binding"/>
    <property type="evidence" value="ECO:0007669"/>
    <property type="project" value="UniProtKB-UniRule"/>
</dbReference>
<dbReference type="AlphaFoldDB" id="A0A094JC33"/>
<keyword evidence="8 14" id="KW-0862">Zinc</keyword>
<feature type="active site" description="Proton donor" evidence="12">
    <location>
        <position position="62"/>
    </location>
</feature>
<dbReference type="GO" id="GO:0072527">
    <property type="term" value="P:pyrimidine-containing compound metabolic process"/>
    <property type="evidence" value="ECO:0007669"/>
    <property type="project" value="UniProtKB-ARBA"/>
</dbReference>
<organism evidence="17 18">
    <name type="scientific">Pseudidiomarina salinarum</name>
    <dbReference type="NCBI Taxonomy" id="435908"/>
    <lineage>
        <taxon>Bacteria</taxon>
        <taxon>Pseudomonadati</taxon>
        <taxon>Pseudomonadota</taxon>
        <taxon>Gammaproteobacteria</taxon>
        <taxon>Alteromonadales</taxon>
        <taxon>Idiomarinaceae</taxon>
        <taxon>Pseudidiomarina</taxon>
    </lineage>
</organism>
<name>A0A094JC33_9GAMM</name>
<dbReference type="NCBIfam" id="NF004064">
    <property type="entry name" value="PRK05578.1"/>
    <property type="match status" value="1"/>
</dbReference>
<dbReference type="RefSeq" id="WP_034777122.1">
    <property type="nucleotide sequence ID" value="NZ_JPER01000009.1"/>
</dbReference>
<feature type="binding site" evidence="14">
    <location>
        <position position="95"/>
    </location>
    <ligand>
        <name>Zn(2+)</name>
        <dbReference type="ChEBI" id="CHEBI:29105"/>
        <note>catalytic</note>
    </ligand>
</feature>
<comment type="function">
    <text evidence="2 15">This enzyme scavenges exogenous and endogenous cytidine and 2'-deoxycytidine for UMP synthesis.</text>
</comment>
<keyword evidence="7 15" id="KW-0378">Hydrolase</keyword>
<evidence type="ECO:0000256" key="15">
    <source>
        <dbReference type="RuleBase" id="RU364006"/>
    </source>
</evidence>
<dbReference type="PROSITE" id="PS00903">
    <property type="entry name" value="CYT_DCMP_DEAMINASES_1"/>
    <property type="match status" value="1"/>
</dbReference>
<dbReference type="Gene3D" id="3.40.140.10">
    <property type="entry name" value="Cytidine Deaminase, domain 2"/>
    <property type="match status" value="1"/>
</dbReference>
<dbReference type="CDD" id="cd01283">
    <property type="entry name" value="cytidine_deaminase"/>
    <property type="match status" value="1"/>
</dbReference>
<accession>A0A094JC33</accession>
<dbReference type="EMBL" id="JPER01000009">
    <property type="protein sequence ID" value="KFZ30141.1"/>
    <property type="molecule type" value="Genomic_DNA"/>
</dbReference>
<dbReference type="PANTHER" id="PTHR11644">
    <property type="entry name" value="CYTIDINE DEAMINASE"/>
    <property type="match status" value="1"/>
</dbReference>
<dbReference type="Proteomes" id="UP000054363">
    <property type="component" value="Unassembled WGS sequence"/>
</dbReference>
<evidence type="ECO:0000256" key="2">
    <source>
        <dbReference type="ARBA" id="ARBA00003949"/>
    </source>
</evidence>
<keyword evidence="18" id="KW-1185">Reference proteome</keyword>
<evidence type="ECO:0000256" key="4">
    <source>
        <dbReference type="ARBA" id="ARBA00012783"/>
    </source>
</evidence>
<dbReference type="GO" id="GO:0004126">
    <property type="term" value="F:cytidine deaminase activity"/>
    <property type="evidence" value="ECO:0007669"/>
    <property type="project" value="UniProtKB-UniRule"/>
</dbReference>
<feature type="domain" description="CMP/dCMP-type deaminase" evidence="16">
    <location>
        <begin position="8"/>
        <end position="136"/>
    </location>
</feature>
<evidence type="ECO:0000256" key="8">
    <source>
        <dbReference type="ARBA" id="ARBA00022833"/>
    </source>
</evidence>
<evidence type="ECO:0000256" key="5">
    <source>
        <dbReference type="ARBA" id="ARBA00018266"/>
    </source>
</evidence>
<dbReference type="STRING" id="435908.IDSA_11865"/>
<evidence type="ECO:0000256" key="6">
    <source>
        <dbReference type="ARBA" id="ARBA00022723"/>
    </source>
</evidence>
<feature type="binding site" evidence="14">
    <location>
        <position position="60"/>
    </location>
    <ligand>
        <name>Zn(2+)</name>
        <dbReference type="ChEBI" id="CHEBI:29105"/>
        <note>catalytic</note>
    </ligand>
</feature>